<gene>
    <name evidence="3" type="ORF">A1O9_12904</name>
</gene>
<dbReference type="HOGENOM" id="CLU_072353_0_0_1"/>
<keyword evidence="2" id="KW-0812">Transmembrane</keyword>
<name>A0A072NT48_9EURO</name>
<feature type="transmembrane region" description="Helical" evidence="2">
    <location>
        <begin position="204"/>
        <end position="225"/>
    </location>
</feature>
<accession>A0A072NT48</accession>
<dbReference type="OrthoDB" id="4941332at2759"/>
<organism evidence="3 4">
    <name type="scientific">Exophiala aquamarina CBS 119918</name>
    <dbReference type="NCBI Taxonomy" id="1182545"/>
    <lineage>
        <taxon>Eukaryota</taxon>
        <taxon>Fungi</taxon>
        <taxon>Dikarya</taxon>
        <taxon>Ascomycota</taxon>
        <taxon>Pezizomycotina</taxon>
        <taxon>Eurotiomycetes</taxon>
        <taxon>Chaetothyriomycetidae</taxon>
        <taxon>Chaetothyriales</taxon>
        <taxon>Herpotrichiellaceae</taxon>
        <taxon>Exophiala</taxon>
    </lineage>
</organism>
<reference evidence="3 4" key="1">
    <citation type="submission" date="2013-03" db="EMBL/GenBank/DDBJ databases">
        <title>The Genome Sequence of Exophiala aquamarina CBS 119918.</title>
        <authorList>
            <consortium name="The Broad Institute Genomics Platform"/>
            <person name="Cuomo C."/>
            <person name="de Hoog S."/>
            <person name="Gorbushina A."/>
            <person name="Walker B."/>
            <person name="Young S.K."/>
            <person name="Zeng Q."/>
            <person name="Gargeya S."/>
            <person name="Fitzgerald M."/>
            <person name="Haas B."/>
            <person name="Abouelleil A."/>
            <person name="Allen A.W."/>
            <person name="Alvarado L."/>
            <person name="Arachchi H.M."/>
            <person name="Berlin A.M."/>
            <person name="Chapman S.B."/>
            <person name="Gainer-Dewar J."/>
            <person name="Goldberg J."/>
            <person name="Griggs A."/>
            <person name="Gujja S."/>
            <person name="Hansen M."/>
            <person name="Howarth C."/>
            <person name="Imamovic A."/>
            <person name="Ireland A."/>
            <person name="Larimer J."/>
            <person name="McCowan C."/>
            <person name="Murphy C."/>
            <person name="Pearson M."/>
            <person name="Poon T.W."/>
            <person name="Priest M."/>
            <person name="Roberts A."/>
            <person name="Saif S."/>
            <person name="Shea T."/>
            <person name="Sisk P."/>
            <person name="Sykes S."/>
            <person name="Wortman J."/>
            <person name="Nusbaum C."/>
            <person name="Birren B."/>
        </authorList>
    </citation>
    <scope>NUCLEOTIDE SEQUENCE [LARGE SCALE GENOMIC DNA]</scope>
    <source>
        <strain evidence="3 4">CBS 119918</strain>
    </source>
</reference>
<feature type="compositionally biased region" description="Polar residues" evidence="1">
    <location>
        <begin position="139"/>
        <end position="152"/>
    </location>
</feature>
<feature type="region of interest" description="Disordered" evidence="1">
    <location>
        <begin position="138"/>
        <end position="183"/>
    </location>
</feature>
<protein>
    <submittedName>
        <fullName evidence="3">Uncharacterized protein</fullName>
    </submittedName>
</protein>
<dbReference type="STRING" id="1182545.A0A072NT48"/>
<feature type="transmembrane region" description="Helical" evidence="2">
    <location>
        <begin position="237"/>
        <end position="262"/>
    </location>
</feature>
<dbReference type="AlphaFoldDB" id="A0A072NT48"/>
<keyword evidence="4" id="KW-1185">Reference proteome</keyword>
<proteinExistence type="predicted"/>
<sequence length="372" mass="41503">MDPFSVAKLALEIVNAARQISSPSGTWAGRNFQTHHETTLTWAINCWSDDDVKAWKAAYIQNCNSIAVASAIFASIGLTSLQLPDVNATHWTARAFLITSMTLGILSTVYATSQQAEIAMLIEPLDLRVWLSRGHHRQVQSTASPDTMTVDQRTSDTGDRSNDLPPQPTAVKPPASRAPLATPPPLPMEGSVAMEIRAQLPQELLFLAVYSYFIGFGLYLLFLWLRNVNSDAINSRNVFICFVLVIGIFVVKLFSLSLLMVLDNLRCKIDFGLGHPLLKIEPKKSSQEQKSILIKWLKELQTLRKLEAEGKDDIEAYARSILEINKLAETWGSTPTFSKLIDFFSALYMFPLLQFPQLNFGRAQVNSNSNRV</sequence>
<feature type="compositionally biased region" description="Basic and acidic residues" evidence="1">
    <location>
        <begin position="153"/>
        <end position="162"/>
    </location>
</feature>
<dbReference type="GeneID" id="25287798"/>
<keyword evidence="2" id="KW-0472">Membrane</keyword>
<evidence type="ECO:0000313" key="4">
    <source>
        <dbReference type="Proteomes" id="UP000027920"/>
    </source>
</evidence>
<evidence type="ECO:0000313" key="3">
    <source>
        <dbReference type="EMBL" id="KEF51054.1"/>
    </source>
</evidence>
<dbReference type="EMBL" id="AMGV01000031">
    <property type="protein sequence ID" value="KEF51054.1"/>
    <property type="molecule type" value="Genomic_DNA"/>
</dbReference>
<dbReference type="RefSeq" id="XP_013253644.1">
    <property type="nucleotide sequence ID" value="XM_013398190.1"/>
</dbReference>
<comment type="caution">
    <text evidence="3">The sequence shown here is derived from an EMBL/GenBank/DDBJ whole genome shotgun (WGS) entry which is preliminary data.</text>
</comment>
<dbReference type="VEuPathDB" id="FungiDB:A1O9_12904"/>
<evidence type="ECO:0000256" key="2">
    <source>
        <dbReference type="SAM" id="Phobius"/>
    </source>
</evidence>
<evidence type="ECO:0000256" key="1">
    <source>
        <dbReference type="SAM" id="MobiDB-lite"/>
    </source>
</evidence>
<dbReference type="Proteomes" id="UP000027920">
    <property type="component" value="Unassembled WGS sequence"/>
</dbReference>
<keyword evidence="2" id="KW-1133">Transmembrane helix</keyword>